<dbReference type="SUPFAM" id="SSF50494">
    <property type="entry name" value="Trypsin-like serine proteases"/>
    <property type="match status" value="2"/>
</dbReference>
<dbReference type="PROSITE" id="PS00134">
    <property type="entry name" value="TRYPSIN_HIS"/>
    <property type="match status" value="1"/>
</dbReference>
<name>A0A8C5WJD2_9ANUR</name>
<dbReference type="Ensembl" id="ENSLLET00000043957.1">
    <property type="protein sequence ID" value="ENSLLEP00000042265.1"/>
    <property type="gene ID" value="ENSLLEG00000026855.1"/>
</dbReference>
<dbReference type="InterPro" id="IPR018114">
    <property type="entry name" value="TRYPSIN_HIS"/>
</dbReference>
<evidence type="ECO:0000256" key="3">
    <source>
        <dbReference type="ARBA" id="ARBA00022801"/>
    </source>
</evidence>
<accession>A0A8C5WJD2</accession>
<keyword evidence="2" id="KW-0732">Signal</keyword>
<dbReference type="GO" id="GO:0006508">
    <property type="term" value="P:proteolysis"/>
    <property type="evidence" value="ECO:0007669"/>
    <property type="project" value="UniProtKB-KW"/>
</dbReference>
<dbReference type="OrthoDB" id="93664at2759"/>
<dbReference type="InterPro" id="IPR001314">
    <property type="entry name" value="Peptidase_S1A"/>
</dbReference>
<dbReference type="PANTHER" id="PTHR24253">
    <property type="entry name" value="TRANSMEMBRANE PROTEASE SERINE"/>
    <property type="match status" value="1"/>
</dbReference>
<keyword evidence="5" id="KW-0720">Serine protease</keyword>
<dbReference type="SMART" id="SM00020">
    <property type="entry name" value="Tryp_SPc"/>
    <property type="match status" value="2"/>
</dbReference>
<organism evidence="7 8">
    <name type="scientific">Leptobrachium leishanense</name>
    <name type="common">Leishan spiny toad</name>
    <dbReference type="NCBI Taxonomy" id="445787"/>
    <lineage>
        <taxon>Eukaryota</taxon>
        <taxon>Metazoa</taxon>
        <taxon>Chordata</taxon>
        <taxon>Craniata</taxon>
        <taxon>Vertebrata</taxon>
        <taxon>Euteleostomi</taxon>
        <taxon>Amphibia</taxon>
        <taxon>Batrachia</taxon>
        <taxon>Anura</taxon>
        <taxon>Pelobatoidea</taxon>
        <taxon>Megophryidae</taxon>
        <taxon>Leptobrachium</taxon>
    </lineage>
</organism>
<dbReference type="FunFam" id="2.40.10.10:FF:000039">
    <property type="entry name" value="Brain-specific serine protease 4"/>
    <property type="match status" value="1"/>
</dbReference>
<evidence type="ECO:0000313" key="8">
    <source>
        <dbReference type="Proteomes" id="UP000694569"/>
    </source>
</evidence>
<feature type="domain" description="Peptidase S1" evidence="6">
    <location>
        <begin position="23"/>
        <end position="275"/>
    </location>
</feature>
<proteinExistence type="predicted"/>
<evidence type="ECO:0000256" key="5">
    <source>
        <dbReference type="RuleBase" id="RU363034"/>
    </source>
</evidence>
<dbReference type="Gene3D" id="2.40.10.10">
    <property type="entry name" value="Trypsin-like serine proteases"/>
    <property type="match status" value="4"/>
</dbReference>
<keyword evidence="1 5" id="KW-0645">Protease</keyword>
<evidence type="ECO:0000256" key="2">
    <source>
        <dbReference type="ARBA" id="ARBA00022729"/>
    </source>
</evidence>
<reference evidence="7" key="1">
    <citation type="submission" date="2025-08" db="UniProtKB">
        <authorList>
            <consortium name="Ensembl"/>
        </authorList>
    </citation>
    <scope>IDENTIFICATION</scope>
</reference>
<dbReference type="InterPro" id="IPR033116">
    <property type="entry name" value="TRYPSIN_SER"/>
</dbReference>
<dbReference type="GeneTree" id="ENSGT00940000154999"/>
<reference evidence="7" key="2">
    <citation type="submission" date="2025-09" db="UniProtKB">
        <authorList>
            <consortium name="Ensembl"/>
        </authorList>
    </citation>
    <scope>IDENTIFICATION</scope>
</reference>
<evidence type="ECO:0000259" key="6">
    <source>
        <dbReference type="PROSITE" id="PS50240"/>
    </source>
</evidence>
<keyword evidence="8" id="KW-1185">Reference proteome</keyword>
<keyword evidence="3 5" id="KW-0378">Hydrolase</keyword>
<dbReference type="InterPro" id="IPR001254">
    <property type="entry name" value="Trypsin_dom"/>
</dbReference>
<sequence>MMFSNVLSPQQLSTAHGVCGFPVISNRITWNTNTVEGEWPWQISIQYLGFHICGGSLISDRWILSAAYCFTEDANPLHYTVYLGAHDITGKKPYEQVRGVNKIILHPKYSGILSGGDIALVELLEPVHYSSKVLPVCLPAASVTFPCHSECWISGWANVYSRYNVRDPKTLQKVKVPMIDSERCDGMMRFDKSSKSKDNAARLMAEDTICFGYDEKHTDPCKVGAGDPLVCQVDGIWYQAGIIKWGIGCHSFDSSCPDTYTLVSSFQSWIRAHVPDIIFTVLANDPEADTSCKGVMGTAGDVTSCSGSPSSVQCGSPGITNHIADTTNAVDGEWPWQVAIQYNGSFICGGSLISEQWVLSAAHCFKYDYDPKNYTIITGVCQLSGHMPHAKHSAVMEIIWNPNHKAGGSRGDIALVKLSSPVSYTAYIKPICLPSASATFLPEMECWVTGWGALSSTWSPLFKSLQKVKLPLIDHKQCNQMYHNGSLESTFTTIIQNDKICAGYAERKMDTCQGDSGGPLVCKIKGQWIQAGIALKGKGCDSSNRPRVYTLVPAYVSWIKSYVPQIQFA</sequence>
<dbReference type="PROSITE" id="PS50240">
    <property type="entry name" value="TRYPSIN_DOM"/>
    <property type="match status" value="2"/>
</dbReference>
<dbReference type="FunFam" id="2.40.10.10:FF:000024">
    <property type="entry name" value="Serine protease 53"/>
    <property type="match status" value="1"/>
</dbReference>
<dbReference type="CDD" id="cd00190">
    <property type="entry name" value="Tryp_SPc"/>
    <property type="match status" value="2"/>
</dbReference>
<keyword evidence="4" id="KW-1015">Disulfide bond</keyword>
<dbReference type="PRINTS" id="PR00722">
    <property type="entry name" value="CHYMOTRYPSIN"/>
</dbReference>
<evidence type="ECO:0000256" key="1">
    <source>
        <dbReference type="ARBA" id="ARBA00022670"/>
    </source>
</evidence>
<dbReference type="PANTHER" id="PTHR24253:SF153">
    <property type="entry name" value="SERINE PROTEASE HEPSIN"/>
    <property type="match status" value="1"/>
</dbReference>
<dbReference type="GO" id="GO:0004252">
    <property type="term" value="F:serine-type endopeptidase activity"/>
    <property type="evidence" value="ECO:0007669"/>
    <property type="project" value="InterPro"/>
</dbReference>
<dbReference type="Proteomes" id="UP000694569">
    <property type="component" value="Unplaced"/>
</dbReference>
<evidence type="ECO:0000256" key="4">
    <source>
        <dbReference type="ARBA" id="ARBA00023157"/>
    </source>
</evidence>
<dbReference type="AlphaFoldDB" id="A0A8C5WJD2"/>
<dbReference type="PROSITE" id="PS00135">
    <property type="entry name" value="TRYPSIN_SER"/>
    <property type="match status" value="1"/>
</dbReference>
<evidence type="ECO:0000313" key="7">
    <source>
        <dbReference type="Ensembl" id="ENSLLEP00000042265.1"/>
    </source>
</evidence>
<protein>
    <recommendedName>
        <fullName evidence="6">Peptidase S1 domain-containing protein</fullName>
    </recommendedName>
</protein>
<dbReference type="Pfam" id="PF00089">
    <property type="entry name" value="Trypsin"/>
    <property type="match status" value="2"/>
</dbReference>
<feature type="domain" description="Peptidase S1" evidence="6">
    <location>
        <begin position="323"/>
        <end position="564"/>
    </location>
</feature>
<dbReference type="InterPro" id="IPR043504">
    <property type="entry name" value="Peptidase_S1_PA_chymotrypsin"/>
</dbReference>
<dbReference type="InterPro" id="IPR009003">
    <property type="entry name" value="Peptidase_S1_PA"/>
</dbReference>